<evidence type="ECO:0000256" key="1">
    <source>
        <dbReference type="SAM" id="MobiDB-lite"/>
    </source>
</evidence>
<accession>A0ABQ8S1E1</accession>
<feature type="region of interest" description="Disordered" evidence="1">
    <location>
        <begin position="70"/>
        <end position="109"/>
    </location>
</feature>
<gene>
    <name evidence="2" type="ORF">ANN_25497</name>
</gene>
<sequence>MADLCEGGNEPRGFLKASKTIAGGRLDLLGQLRHDLPVDDGVHVPAQHVEDPPVADVRLARYRRGHLARHHPVAGVQQVRPQGGEEDDGQAVQQQQAQHRGQDHEPEPQEDVRLFVDDVERQDAQRVVLLDGAGGAVLVEGALGDAREHEHHGVHAVLLRLFRERHDAQAVADELPVEEAVHEVQLRDDVDQAQRLAEVVPDRVHVVPLQHETQASALQSH</sequence>
<evidence type="ECO:0000313" key="3">
    <source>
        <dbReference type="Proteomes" id="UP001148838"/>
    </source>
</evidence>
<feature type="compositionally biased region" description="Basic and acidic residues" evidence="1">
    <location>
        <begin position="100"/>
        <end position="109"/>
    </location>
</feature>
<reference evidence="2 3" key="1">
    <citation type="journal article" date="2022" name="Allergy">
        <title>Genome assembly and annotation of Periplaneta americana reveal a comprehensive cockroach allergen profile.</title>
        <authorList>
            <person name="Wang L."/>
            <person name="Xiong Q."/>
            <person name="Saelim N."/>
            <person name="Wang L."/>
            <person name="Nong W."/>
            <person name="Wan A.T."/>
            <person name="Shi M."/>
            <person name="Liu X."/>
            <person name="Cao Q."/>
            <person name="Hui J.H.L."/>
            <person name="Sookrung N."/>
            <person name="Leung T.F."/>
            <person name="Tungtrongchitr A."/>
            <person name="Tsui S.K.W."/>
        </authorList>
    </citation>
    <scope>NUCLEOTIDE SEQUENCE [LARGE SCALE GENOMIC DNA]</scope>
    <source>
        <strain evidence="2">PWHHKU_190912</strain>
    </source>
</reference>
<dbReference type="Proteomes" id="UP001148838">
    <property type="component" value="Unassembled WGS sequence"/>
</dbReference>
<proteinExistence type="predicted"/>
<feature type="compositionally biased region" description="Low complexity" evidence="1">
    <location>
        <begin position="90"/>
        <end position="99"/>
    </location>
</feature>
<comment type="caution">
    <text evidence="2">The sequence shown here is derived from an EMBL/GenBank/DDBJ whole genome shotgun (WGS) entry which is preliminary data.</text>
</comment>
<evidence type="ECO:0000313" key="2">
    <source>
        <dbReference type="EMBL" id="KAJ4427813.1"/>
    </source>
</evidence>
<organism evidence="2 3">
    <name type="scientific">Periplaneta americana</name>
    <name type="common">American cockroach</name>
    <name type="synonym">Blatta americana</name>
    <dbReference type="NCBI Taxonomy" id="6978"/>
    <lineage>
        <taxon>Eukaryota</taxon>
        <taxon>Metazoa</taxon>
        <taxon>Ecdysozoa</taxon>
        <taxon>Arthropoda</taxon>
        <taxon>Hexapoda</taxon>
        <taxon>Insecta</taxon>
        <taxon>Pterygota</taxon>
        <taxon>Neoptera</taxon>
        <taxon>Polyneoptera</taxon>
        <taxon>Dictyoptera</taxon>
        <taxon>Blattodea</taxon>
        <taxon>Blattoidea</taxon>
        <taxon>Blattidae</taxon>
        <taxon>Blattinae</taxon>
        <taxon>Periplaneta</taxon>
    </lineage>
</organism>
<protein>
    <submittedName>
        <fullName evidence="2">Uncharacterized protein</fullName>
    </submittedName>
</protein>
<name>A0ABQ8S1E1_PERAM</name>
<dbReference type="EMBL" id="JAJSOF020000038">
    <property type="protein sequence ID" value="KAJ4427813.1"/>
    <property type="molecule type" value="Genomic_DNA"/>
</dbReference>
<keyword evidence="3" id="KW-1185">Reference proteome</keyword>